<evidence type="ECO:0000259" key="3">
    <source>
        <dbReference type="Pfam" id="PF24621"/>
    </source>
</evidence>
<name>A0A645E0X5_9ZZZZ</name>
<evidence type="ECO:0000256" key="2">
    <source>
        <dbReference type="ARBA" id="ARBA00023239"/>
    </source>
</evidence>
<proteinExistence type="predicted"/>
<gene>
    <name evidence="4" type="primary">aroB_33</name>
    <name evidence="4" type="ORF">SDC9_142359</name>
</gene>
<sequence length="181" mass="20666">MLKHALINSEAEWKKLLTFDAGDIDYEWLTDAVFRSVSIKEEIVKKDPFEHNIRKALNLGHTVGHAFESFALETERPVLHGYAVAWGLISELYLSHRVCGFPKEELQKTVRFIPRNYGAFALDCDDYEHLYDIMTHDKKNANASSVNFTLLSGIGDIQINRVAGKDLIFQSLDFYRDSVGL</sequence>
<feature type="domain" description="3-dehydroquinate synthase C-terminal" evidence="3">
    <location>
        <begin position="1"/>
        <end position="140"/>
    </location>
</feature>
<protein>
    <submittedName>
        <fullName evidence="4">3-dehydroquinate synthase</fullName>
        <ecNumber evidence="4">4.2.3.4</ecNumber>
    </submittedName>
</protein>
<comment type="caution">
    <text evidence="4">The sequence shown here is derived from an EMBL/GenBank/DDBJ whole genome shotgun (WGS) entry which is preliminary data.</text>
</comment>
<evidence type="ECO:0000313" key="4">
    <source>
        <dbReference type="EMBL" id="MPM95206.1"/>
    </source>
</evidence>
<dbReference type="InterPro" id="IPR056179">
    <property type="entry name" value="DHQS_C"/>
</dbReference>
<accession>A0A645E0X5</accession>
<dbReference type="SUPFAM" id="SSF56796">
    <property type="entry name" value="Dehydroquinate synthase-like"/>
    <property type="match status" value="1"/>
</dbReference>
<dbReference type="Pfam" id="PF24621">
    <property type="entry name" value="DHQS_C"/>
    <property type="match status" value="1"/>
</dbReference>
<dbReference type="InterPro" id="IPR050071">
    <property type="entry name" value="Dehydroquinate_synthase"/>
</dbReference>
<dbReference type="AlphaFoldDB" id="A0A645E0X5"/>
<dbReference type="PANTHER" id="PTHR43622">
    <property type="entry name" value="3-DEHYDROQUINATE SYNTHASE"/>
    <property type="match status" value="1"/>
</dbReference>
<keyword evidence="1" id="KW-0520">NAD</keyword>
<dbReference type="EMBL" id="VSSQ01041727">
    <property type="protein sequence ID" value="MPM95206.1"/>
    <property type="molecule type" value="Genomic_DNA"/>
</dbReference>
<keyword evidence="2 4" id="KW-0456">Lyase</keyword>
<dbReference type="Gene3D" id="1.20.1090.10">
    <property type="entry name" value="Dehydroquinate synthase-like - alpha domain"/>
    <property type="match status" value="1"/>
</dbReference>
<dbReference type="EC" id="4.2.3.4" evidence="4"/>
<dbReference type="PANTHER" id="PTHR43622:SF7">
    <property type="entry name" value="3-DEHYDROQUINATE SYNTHASE, CHLOROPLASTIC"/>
    <property type="match status" value="1"/>
</dbReference>
<organism evidence="4">
    <name type="scientific">bioreactor metagenome</name>
    <dbReference type="NCBI Taxonomy" id="1076179"/>
    <lineage>
        <taxon>unclassified sequences</taxon>
        <taxon>metagenomes</taxon>
        <taxon>ecological metagenomes</taxon>
    </lineage>
</organism>
<reference evidence="4" key="1">
    <citation type="submission" date="2019-08" db="EMBL/GenBank/DDBJ databases">
        <authorList>
            <person name="Kucharzyk K."/>
            <person name="Murdoch R.W."/>
            <person name="Higgins S."/>
            <person name="Loffler F."/>
        </authorList>
    </citation>
    <scope>NUCLEOTIDE SEQUENCE</scope>
</reference>
<dbReference type="GO" id="GO:0009073">
    <property type="term" value="P:aromatic amino acid family biosynthetic process"/>
    <property type="evidence" value="ECO:0007669"/>
    <property type="project" value="TreeGrafter"/>
</dbReference>
<evidence type="ECO:0000256" key="1">
    <source>
        <dbReference type="ARBA" id="ARBA00023027"/>
    </source>
</evidence>
<dbReference type="GO" id="GO:0003856">
    <property type="term" value="F:3-dehydroquinate synthase activity"/>
    <property type="evidence" value="ECO:0007669"/>
    <property type="project" value="UniProtKB-EC"/>
</dbReference>